<feature type="active site" evidence="16">
    <location>
        <position position="342"/>
    </location>
</feature>
<evidence type="ECO:0000256" key="3">
    <source>
        <dbReference type="ARBA" id="ARBA00004496"/>
    </source>
</evidence>
<protein>
    <recommendedName>
        <fullName evidence="16">UDP-N-acetylenolpyruvoylglucosamine reductase</fullName>
        <ecNumber evidence="16">1.3.1.98</ecNumber>
    </recommendedName>
    <alternativeName>
        <fullName evidence="16">UDP-N-acetylmuramate dehydrogenase</fullName>
    </alternativeName>
</protein>
<dbReference type="PATRIC" id="fig|1335616.4.peg.478"/>
<evidence type="ECO:0000313" key="19">
    <source>
        <dbReference type="Proteomes" id="UP000032279"/>
    </source>
</evidence>
<feature type="active site" evidence="16">
    <location>
        <position position="221"/>
    </location>
</feature>
<dbReference type="PROSITE" id="PS51387">
    <property type="entry name" value="FAD_PCMH"/>
    <property type="match status" value="1"/>
</dbReference>
<dbReference type="GO" id="GO:0051301">
    <property type="term" value="P:cell division"/>
    <property type="evidence" value="ECO:0007669"/>
    <property type="project" value="UniProtKB-KW"/>
</dbReference>
<dbReference type="GO" id="GO:0008762">
    <property type="term" value="F:UDP-N-acetylmuramate dehydrogenase activity"/>
    <property type="evidence" value="ECO:0007669"/>
    <property type="project" value="UniProtKB-UniRule"/>
</dbReference>
<dbReference type="NCBIfam" id="NF010480">
    <property type="entry name" value="PRK13905.1"/>
    <property type="match status" value="1"/>
</dbReference>
<dbReference type="Pfam" id="PF01565">
    <property type="entry name" value="FAD_binding_4"/>
    <property type="match status" value="1"/>
</dbReference>
<keyword evidence="8 16" id="KW-0274">FAD</keyword>
<keyword evidence="13 16" id="KW-0131">Cell cycle</keyword>
<dbReference type="STRING" id="1335616.WDC_0478"/>
<keyword evidence="11 16" id="KW-0573">Peptidoglycan synthesis</keyword>
<evidence type="ECO:0000256" key="14">
    <source>
        <dbReference type="ARBA" id="ARBA00023316"/>
    </source>
</evidence>
<evidence type="ECO:0000256" key="11">
    <source>
        <dbReference type="ARBA" id="ARBA00022984"/>
    </source>
</evidence>
<feature type="domain" description="FAD-binding PCMH-type" evidence="17">
    <location>
        <begin position="77"/>
        <end position="243"/>
    </location>
</feature>
<keyword evidence="5 16" id="KW-0963">Cytoplasm</keyword>
<dbReference type="AlphaFoldDB" id="A0A0D1A883"/>
<evidence type="ECO:0000256" key="16">
    <source>
        <dbReference type="HAMAP-Rule" id="MF_00037"/>
    </source>
</evidence>
<dbReference type="InterPro" id="IPR016169">
    <property type="entry name" value="FAD-bd_PCMH_sub2"/>
</dbReference>
<dbReference type="InterPro" id="IPR003170">
    <property type="entry name" value="MurB"/>
</dbReference>
<evidence type="ECO:0000256" key="6">
    <source>
        <dbReference type="ARBA" id="ARBA00022618"/>
    </source>
</evidence>
<dbReference type="HAMAP" id="MF_00037">
    <property type="entry name" value="MurB"/>
    <property type="match status" value="1"/>
</dbReference>
<feature type="active site" description="Proton donor" evidence="16">
    <location>
        <position position="272"/>
    </location>
</feature>
<dbReference type="UniPathway" id="UPA00219"/>
<comment type="function">
    <text evidence="2 16">Cell wall formation.</text>
</comment>
<dbReference type="EC" id="1.3.1.98" evidence="16"/>
<comment type="similarity">
    <text evidence="16">Belongs to the MurB family.</text>
</comment>
<evidence type="ECO:0000256" key="12">
    <source>
        <dbReference type="ARBA" id="ARBA00023002"/>
    </source>
</evidence>
<evidence type="ECO:0000259" key="17">
    <source>
        <dbReference type="PROSITE" id="PS51387"/>
    </source>
</evidence>
<dbReference type="InterPro" id="IPR036635">
    <property type="entry name" value="MurB_C_sf"/>
</dbReference>
<dbReference type="EMBL" id="AWTT01000007">
    <property type="protein sequence ID" value="KIS03927.1"/>
    <property type="molecule type" value="Genomic_DNA"/>
</dbReference>
<dbReference type="InterPro" id="IPR016166">
    <property type="entry name" value="FAD-bd_PCMH"/>
</dbReference>
<dbReference type="InterPro" id="IPR036318">
    <property type="entry name" value="FAD-bd_PCMH-like_sf"/>
</dbReference>
<reference evidence="18 19" key="1">
    <citation type="submission" date="2013-08" db="EMBL/GenBank/DDBJ databases">
        <title>Lactobacillus wasatchii sp. WDC04, a late gas producing bacteria isolated from aged chedder cheese.</title>
        <authorList>
            <person name="Oberg C.J."/>
            <person name="Culumber M."/>
            <person name="McMahon D.J."/>
            <person name="Broadbent J.R."/>
            <person name="Oberg T.S."/>
            <person name="Ortaki F."/>
        </authorList>
    </citation>
    <scope>NUCLEOTIDE SEQUENCE [LARGE SCALE GENOMIC DNA]</scope>
    <source>
        <strain evidence="18 19">WDC04</strain>
    </source>
</reference>
<comment type="catalytic activity">
    <reaction evidence="15 16">
        <text>UDP-N-acetyl-alpha-D-muramate + NADP(+) = UDP-N-acetyl-3-O-(1-carboxyvinyl)-alpha-D-glucosamine + NADPH + H(+)</text>
        <dbReference type="Rhea" id="RHEA:12248"/>
        <dbReference type="ChEBI" id="CHEBI:15378"/>
        <dbReference type="ChEBI" id="CHEBI:57783"/>
        <dbReference type="ChEBI" id="CHEBI:58349"/>
        <dbReference type="ChEBI" id="CHEBI:68483"/>
        <dbReference type="ChEBI" id="CHEBI:70757"/>
        <dbReference type="EC" id="1.3.1.98"/>
    </reaction>
</comment>
<evidence type="ECO:0000256" key="15">
    <source>
        <dbReference type="ARBA" id="ARBA00048914"/>
    </source>
</evidence>
<dbReference type="PANTHER" id="PTHR21071:SF4">
    <property type="entry name" value="UDP-N-ACETYLENOLPYRUVOYLGLUCOSAMINE REDUCTASE"/>
    <property type="match status" value="1"/>
</dbReference>
<dbReference type="NCBIfam" id="TIGR00179">
    <property type="entry name" value="murB"/>
    <property type="match status" value="1"/>
</dbReference>
<comment type="pathway">
    <text evidence="4 16">Cell wall biogenesis; peptidoglycan biosynthesis.</text>
</comment>
<keyword evidence="19" id="KW-1185">Reference proteome</keyword>
<comment type="subcellular location">
    <subcellularLocation>
        <location evidence="3 16">Cytoplasm</location>
    </subcellularLocation>
</comment>
<dbReference type="GO" id="GO:0071949">
    <property type="term" value="F:FAD binding"/>
    <property type="evidence" value="ECO:0007669"/>
    <property type="project" value="InterPro"/>
</dbReference>
<keyword evidence="12 16" id="KW-0560">Oxidoreductase</keyword>
<keyword evidence="7 16" id="KW-0285">Flavoprotein</keyword>
<comment type="caution">
    <text evidence="18">The sequence shown here is derived from an EMBL/GenBank/DDBJ whole genome shotgun (WGS) entry which is preliminary data.</text>
</comment>
<evidence type="ECO:0000256" key="10">
    <source>
        <dbReference type="ARBA" id="ARBA00022960"/>
    </source>
</evidence>
<evidence type="ECO:0000256" key="5">
    <source>
        <dbReference type="ARBA" id="ARBA00022490"/>
    </source>
</evidence>
<dbReference type="Gene3D" id="3.30.43.10">
    <property type="entry name" value="Uridine Diphospho-n-acetylenolpyruvylglucosamine Reductase, domain 2"/>
    <property type="match status" value="1"/>
</dbReference>
<dbReference type="GO" id="GO:0071555">
    <property type="term" value="P:cell wall organization"/>
    <property type="evidence" value="ECO:0007669"/>
    <property type="project" value="UniProtKB-KW"/>
</dbReference>
<proteinExistence type="inferred from homology"/>
<evidence type="ECO:0000256" key="1">
    <source>
        <dbReference type="ARBA" id="ARBA00001974"/>
    </source>
</evidence>
<keyword evidence="10 16" id="KW-0133">Cell shape</keyword>
<evidence type="ECO:0000256" key="4">
    <source>
        <dbReference type="ARBA" id="ARBA00004752"/>
    </source>
</evidence>
<sequence>MKSISKLIPPSYLCPLYESTRLLVKANLFFAVEIHVTILSVINNFKGTVEMQSELVTALPNIKILADAALSDYTNTDTGGPADWLAFPTTVDQVKQLVNYARQNSLPITVIGNASNLIVRDGGIAGLVIILTAMKNIDVVDTQVTAQAGAALISVTEAACSARLSGIEFAAGIPGSVGGAVFMNAGAYGGEVKDVLESATVLTSSGEVKVLNNDELAFSYRHSAIQDHQGEIVLTATFKLHHAEGNQIRTQMDDLNARRAAKQPLEWPSCGSVFKRPTGYFAGKLIHDAGLQGYTSGGAQVSTKHAGFIINVGGGTATDYLNVIAHVQQTVWNQAGVHLETEVRIIGREPELTN</sequence>
<dbReference type="InterPro" id="IPR016167">
    <property type="entry name" value="FAD-bd_PCMH_sub1"/>
</dbReference>
<gene>
    <name evidence="16 18" type="primary">murB</name>
    <name evidence="18" type="ORF">WDC_0478</name>
</gene>
<evidence type="ECO:0000256" key="2">
    <source>
        <dbReference type="ARBA" id="ARBA00003921"/>
    </source>
</evidence>
<dbReference type="InterPro" id="IPR011601">
    <property type="entry name" value="MurB_C"/>
</dbReference>
<evidence type="ECO:0000256" key="7">
    <source>
        <dbReference type="ARBA" id="ARBA00022630"/>
    </source>
</evidence>
<name>A0A0D1A883_9LACO</name>
<evidence type="ECO:0000256" key="8">
    <source>
        <dbReference type="ARBA" id="ARBA00022827"/>
    </source>
</evidence>
<keyword evidence="6 16" id="KW-0132">Cell division</keyword>
<dbReference type="Gene3D" id="3.30.465.10">
    <property type="match status" value="1"/>
</dbReference>
<dbReference type="Proteomes" id="UP000032279">
    <property type="component" value="Unassembled WGS sequence"/>
</dbReference>
<keyword evidence="14 16" id="KW-0961">Cell wall biogenesis/degradation</keyword>
<dbReference type="Pfam" id="PF02873">
    <property type="entry name" value="MurB_C"/>
    <property type="match status" value="1"/>
</dbReference>
<dbReference type="PANTHER" id="PTHR21071">
    <property type="entry name" value="UDP-N-ACETYLENOLPYRUVOYLGLUCOSAMINE REDUCTASE"/>
    <property type="match status" value="1"/>
</dbReference>
<dbReference type="Gene3D" id="3.90.78.10">
    <property type="entry name" value="UDP-N-acetylenolpyruvoylglucosamine reductase, C-terminal domain"/>
    <property type="match status" value="1"/>
</dbReference>
<evidence type="ECO:0000256" key="9">
    <source>
        <dbReference type="ARBA" id="ARBA00022857"/>
    </source>
</evidence>
<dbReference type="GO" id="GO:0008360">
    <property type="term" value="P:regulation of cell shape"/>
    <property type="evidence" value="ECO:0007669"/>
    <property type="project" value="UniProtKB-KW"/>
</dbReference>
<dbReference type="InterPro" id="IPR006094">
    <property type="entry name" value="Oxid_FAD_bind_N"/>
</dbReference>
<comment type="cofactor">
    <cofactor evidence="1 16">
        <name>FAD</name>
        <dbReference type="ChEBI" id="CHEBI:57692"/>
    </cofactor>
</comment>
<dbReference type="SUPFAM" id="SSF56194">
    <property type="entry name" value="Uridine diphospho-N-Acetylenolpyruvylglucosamine reductase, MurB, C-terminal domain"/>
    <property type="match status" value="1"/>
</dbReference>
<accession>A0A0D1A883</accession>
<dbReference type="SUPFAM" id="SSF56176">
    <property type="entry name" value="FAD-binding/transporter-associated domain-like"/>
    <property type="match status" value="1"/>
</dbReference>
<dbReference type="GO" id="GO:0005829">
    <property type="term" value="C:cytosol"/>
    <property type="evidence" value="ECO:0007669"/>
    <property type="project" value="TreeGrafter"/>
</dbReference>
<organism evidence="18 19">
    <name type="scientific">Paucilactobacillus wasatchensis</name>
    <dbReference type="NCBI Taxonomy" id="1335616"/>
    <lineage>
        <taxon>Bacteria</taxon>
        <taxon>Bacillati</taxon>
        <taxon>Bacillota</taxon>
        <taxon>Bacilli</taxon>
        <taxon>Lactobacillales</taxon>
        <taxon>Lactobacillaceae</taxon>
        <taxon>Paucilactobacillus</taxon>
    </lineage>
</organism>
<evidence type="ECO:0000256" key="13">
    <source>
        <dbReference type="ARBA" id="ARBA00023306"/>
    </source>
</evidence>
<dbReference type="GO" id="GO:0009252">
    <property type="term" value="P:peptidoglycan biosynthetic process"/>
    <property type="evidence" value="ECO:0007669"/>
    <property type="project" value="UniProtKB-UniRule"/>
</dbReference>
<keyword evidence="9 16" id="KW-0521">NADP</keyword>
<evidence type="ECO:0000313" key="18">
    <source>
        <dbReference type="EMBL" id="KIS03927.1"/>
    </source>
</evidence>